<comment type="similarity">
    <text evidence="1">Belongs to the peptidase C69 family. Secernin subfamily.</text>
</comment>
<dbReference type="AlphaFoldDB" id="A0AAD7XQ74"/>
<accession>A0AAD7XQ74</accession>
<keyword evidence="2" id="KW-1133">Transmembrane helix</keyword>
<evidence type="ECO:0008006" key="6">
    <source>
        <dbReference type="Google" id="ProtNLM"/>
    </source>
</evidence>
<gene>
    <name evidence="4" type="ORF">CTAYLR_001067</name>
</gene>
<evidence type="ECO:0000256" key="1">
    <source>
        <dbReference type="ARBA" id="ARBA00005705"/>
    </source>
</evidence>
<dbReference type="InterPro" id="IPR005322">
    <property type="entry name" value="Peptidase_C69"/>
</dbReference>
<dbReference type="GO" id="GO:0016805">
    <property type="term" value="F:dipeptidase activity"/>
    <property type="evidence" value="ECO:0007669"/>
    <property type="project" value="InterPro"/>
</dbReference>
<reference evidence="4" key="1">
    <citation type="submission" date="2023-01" db="EMBL/GenBank/DDBJ databases">
        <title>Metagenome sequencing of chrysophaentin producing Chrysophaeum taylorii.</title>
        <authorList>
            <person name="Davison J."/>
            <person name="Bewley C."/>
        </authorList>
    </citation>
    <scope>NUCLEOTIDE SEQUENCE</scope>
    <source>
        <strain evidence="4">NIES-1699</strain>
    </source>
</reference>
<keyword evidence="5" id="KW-1185">Reference proteome</keyword>
<feature type="signal peptide" evidence="3">
    <location>
        <begin position="1"/>
        <end position="16"/>
    </location>
</feature>
<sequence length="632" mass="68756">MLVALVVWSLVSRAWACTTILVGREASGEGKPITSQTVDCNACDFRLSKVPRRASGAERRPVFRYRGEYPRFLGVGKGRTYETAVSYYPWKAGEGFFQPIGWVDEPEGTETFAFVDGTYGIMNERGLAIGESTCAGVLTARPASEGGQALVDVRELTLLAMEQCATARCAVETMGRYAETYGYYGAVDSHVEAGEALTIVDTIEAWVFHVIADDTGSSAVWAARRVDPDSVAIVANQFIIGDLPPVSSFEDGIVYSTNLQAVATRAGLWKQTGGTSLNFAAVFGYPRGPRLAPYATRRMWRVMSLAAPSLDLSPDDDCEFECFPFSVKAEAPFSASRVVSAFRDHYEGTDFDATKGLAAGPYGDPSRFDPADTHGIFGDDGVDGHAANYLGNYERVISLFRCVYSFVTQPSDLAVFWVAQYAPHASTHVPVYVDAPQIPDALATGSLHEVDLGSLYWPHALVGNWAARFYAAARPILQDRQALLDAAIRAARIDFETQALPSLSGGGGDDNEMAAAAAAAAMAEFSNETANYARDEWIDLFFVLAATLKDGQLLTQLDAETLAPRKLFYPVSWLESTGFFFPRRAAFYWTIDDAKTYWLSLQDSARLATAFVAGAILALVLVCVTSRCFCRD</sequence>
<protein>
    <recommendedName>
        <fullName evidence="6">Dipeptidase</fullName>
    </recommendedName>
</protein>
<dbReference type="PANTHER" id="PTHR12994">
    <property type="entry name" value="SECERNIN"/>
    <property type="match status" value="1"/>
</dbReference>
<evidence type="ECO:0000313" key="5">
    <source>
        <dbReference type="Proteomes" id="UP001230188"/>
    </source>
</evidence>
<keyword evidence="2" id="KW-0812">Transmembrane</keyword>
<dbReference type="GO" id="GO:0006508">
    <property type="term" value="P:proteolysis"/>
    <property type="evidence" value="ECO:0007669"/>
    <property type="project" value="InterPro"/>
</dbReference>
<dbReference type="Proteomes" id="UP001230188">
    <property type="component" value="Unassembled WGS sequence"/>
</dbReference>
<name>A0AAD7XQ74_9STRA</name>
<proteinExistence type="inferred from homology"/>
<dbReference type="Pfam" id="PF03577">
    <property type="entry name" value="Peptidase_C69"/>
    <property type="match status" value="1"/>
</dbReference>
<evidence type="ECO:0000313" key="4">
    <source>
        <dbReference type="EMBL" id="KAJ8604794.1"/>
    </source>
</evidence>
<dbReference type="PANTHER" id="PTHR12994:SF17">
    <property type="entry name" value="LD30995P"/>
    <property type="match status" value="1"/>
</dbReference>
<keyword evidence="3" id="KW-0732">Signal</keyword>
<feature type="chain" id="PRO_5042091003" description="Dipeptidase" evidence="3">
    <location>
        <begin position="17"/>
        <end position="632"/>
    </location>
</feature>
<comment type="caution">
    <text evidence="4">The sequence shown here is derived from an EMBL/GenBank/DDBJ whole genome shotgun (WGS) entry which is preliminary data.</text>
</comment>
<organism evidence="4 5">
    <name type="scientific">Chrysophaeum taylorii</name>
    <dbReference type="NCBI Taxonomy" id="2483200"/>
    <lineage>
        <taxon>Eukaryota</taxon>
        <taxon>Sar</taxon>
        <taxon>Stramenopiles</taxon>
        <taxon>Ochrophyta</taxon>
        <taxon>Pelagophyceae</taxon>
        <taxon>Pelagomonadales</taxon>
        <taxon>Pelagomonadaceae</taxon>
        <taxon>Chrysophaeum</taxon>
    </lineage>
</organism>
<evidence type="ECO:0000256" key="2">
    <source>
        <dbReference type="SAM" id="Phobius"/>
    </source>
</evidence>
<keyword evidence="2" id="KW-0472">Membrane</keyword>
<evidence type="ECO:0000256" key="3">
    <source>
        <dbReference type="SAM" id="SignalP"/>
    </source>
</evidence>
<feature type="transmembrane region" description="Helical" evidence="2">
    <location>
        <begin position="607"/>
        <end position="630"/>
    </location>
</feature>
<dbReference type="EMBL" id="JAQMWT010000322">
    <property type="protein sequence ID" value="KAJ8604794.1"/>
    <property type="molecule type" value="Genomic_DNA"/>
</dbReference>
<dbReference type="GO" id="GO:0070004">
    <property type="term" value="F:cysteine-type exopeptidase activity"/>
    <property type="evidence" value="ECO:0007669"/>
    <property type="project" value="InterPro"/>
</dbReference>